<organism evidence="1 2">
    <name type="scientific">Tagetes erecta</name>
    <name type="common">African marigold</name>
    <dbReference type="NCBI Taxonomy" id="13708"/>
    <lineage>
        <taxon>Eukaryota</taxon>
        <taxon>Viridiplantae</taxon>
        <taxon>Streptophyta</taxon>
        <taxon>Embryophyta</taxon>
        <taxon>Tracheophyta</taxon>
        <taxon>Spermatophyta</taxon>
        <taxon>Magnoliopsida</taxon>
        <taxon>eudicotyledons</taxon>
        <taxon>Gunneridae</taxon>
        <taxon>Pentapetalae</taxon>
        <taxon>asterids</taxon>
        <taxon>campanulids</taxon>
        <taxon>Asterales</taxon>
        <taxon>Asteraceae</taxon>
        <taxon>Asteroideae</taxon>
        <taxon>Heliantheae alliance</taxon>
        <taxon>Tageteae</taxon>
        <taxon>Tagetes</taxon>
    </lineage>
</organism>
<accession>A0AAD8LCF7</accession>
<comment type="caution">
    <text evidence="1">The sequence shown here is derived from an EMBL/GenBank/DDBJ whole genome shotgun (WGS) entry which is preliminary data.</text>
</comment>
<proteinExistence type="predicted"/>
<name>A0AAD8LCF7_TARER</name>
<gene>
    <name evidence="1" type="ORF">QVD17_04257</name>
</gene>
<evidence type="ECO:0000313" key="2">
    <source>
        <dbReference type="Proteomes" id="UP001229421"/>
    </source>
</evidence>
<keyword evidence="2" id="KW-1185">Reference proteome</keyword>
<dbReference type="EMBL" id="JAUHHV010000001">
    <property type="protein sequence ID" value="KAK1438448.1"/>
    <property type="molecule type" value="Genomic_DNA"/>
</dbReference>
<sequence length="175" mass="19915">MLLPLSIIATIEDHQSISSLSNTIAATYHLNWVFEDGTGRLNRCIYTNMLATAHDTNLKRIRFIGFGVFNLSIGVLLMTLEAWNGDCAEVGYTPNSDCVFILQEIVKRGHRFRFTEIFASVGESMVRNPSNNCSNILRHYITIHFAWTDYQDRANRKLHHDKRYMVPAMLAGDGC</sequence>
<protein>
    <submittedName>
        <fullName evidence="1">Uncharacterized protein</fullName>
    </submittedName>
</protein>
<dbReference type="AlphaFoldDB" id="A0AAD8LCF7"/>
<dbReference type="Proteomes" id="UP001229421">
    <property type="component" value="Unassembled WGS sequence"/>
</dbReference>
<reference evidence="1" key="1">
    <citation type="journal article" date="2023" name="bioRxiv">
        <title>Improved chromosome-level genome assembly for marigold (Tagetes erecta).</title>
        <authorList>
            <person name="Jiang F."/>
            <person name="Yuan L."/>
            <person name="Wang S."/>
            <person name="Wang H."/>
            <person name="Xu D."/>
            <person name="Wang A."/>
            <person name="Fan W."/>
        </authorList>
    </citation>
    <scope>NUCLEOTIDE SEQUENCE</scope>
    <source>
        <strain evidence="1">WSJ</strain>
        <tissue evidence="1">Leaf</tissue>
    </source>
</reference>
<evidence type="ECO:0000313" key="1">
    <source>
        <dbReference type="EMBL" id="KAK1438448.1"/>
    </source>
</evidence>